<dbReference type="Pfam" id="PF20236">
    <property type="entry name" value="DUF6593"/>
    <property type="match status" value="1"/>
</dbReference>
<dbReference type="AlphaFoldDB" id="A0A0C3QCZ8"/>
<organism evidence="3 4">
    <name type="scientific">Tulasnella calospora MUT 4182</name>
    <dbReference type="NCBI Taxonomy" id="1051891"/>
    <lineage>
        <taxon>Eukaryota</taxon>
        <taxon>Fungi</taxon>
        <taxon>Dikarya</taxon>
        <taxon>Basidiomycota</taxon>
        <taxon>Agaricomycotina</taxon>
        <taxon>Agaricomycetes</taxon>
        <taxon>Cantharellales</taxon>
        <taxon>Tulasnellaceae</taxon>
        <taxon>Tulasnella</taxon>
    </lineage>
</organism>
<dbReference type="Proteomes" id="UP000054248">
    <property type="component" value="Unassembled WGS sequence"/>
</dbReference>
<sequence length="268" mass="27207">MTIPDDFLAFAFPDNILNGTVIDAGGRTLYTLTSEERNFRSDVTTITRPDASIVASIQWGSVIGLKRRSVVLPNATVPAKEYLAEGKASSLGGPGSQVFQDQEGNEYYWTNRECYEGKKKALVAHYKPSDANSTLGPRLWVHPEYCSPNVLDHLIITSLLVAKSRKKASPSPSRISSDAHPSRTSYVASSSQRHGATGGFVGVYDLGGSVPNDSGVHHGGSNAHGGGVVSDGGGGGGWGGDSGGGDGGGGGGDGGGGDGGGGGGGGGD</sequence>
<keyword evidence="4" id="KW-1185">Reference proteome</keyword>
<feature type="compositionally biased region" description="Gly residues" evidence="1">
    <location>
        <begin position="222"/>
        <end position="268"/>
    </location>
</feature>
<reference evidence="3 4" key="1">
    <citation type="submission" date="2014-04" db="EMBL/GenBank/DDBJ databases">
        <authorList>
            <consortium name="DOE Joint Genome Institute"/>
            <person name="Kuo A."/>
            <person name="Girlanda M."/>
            <person name="Perotto S."/>
            <person name="Kohler A."/>
            <person name="Nagy L.G."/>
            <person name="Floudas D."/>
            <person name="Copeland A."/>
            <person name="Barry K.W."/>
            <person name="Cichocki N."/>
            <person name="Veneault-Fourrey C."/>
            <person name="LaButti K."/>
            <person name="Lindquist E.A."/>
            <person name="Lipzen A."/>
            <person name="Lundell T."/>
            <person name="Morin E."/>
            <person name="Murat C."/>
            <person name="Sun H."/>
            <person name="Tunlid A."/>
            <person name="Henrissat B."/>
            <person name="Grigoriev I.V."/>
            <person name="Hibbett D.S."/>
            <person name="Martin F."/>
            <person name="Nordberg H.P."/>
            <person name="Cantor M.N."/>
            <person name="Hua S.X."/>
        </authorList>
    </citation>
    <scope>NUCLEOTIDE SEQUENCE [LARGE SCALE GENOMIC DNA]</scope>
    <source>
        <strain evidence="3 4">MUT 4182</strain>
    </source>
</reference>
<evidence type="ECO:0000313" key="3">
    <source>
        <dbReference type="EMBL" id="KIO23356.1"/>
    </source>
</evidence>
<gene>
    <name evidence="3" type="ORF">M407DRAFT_27136</name>
</gene>
<evidence type="ECO:0000259" key="2">
    <source>
        <dbReference type="Pfam" id="PF20236"/>
    </source>
</evidence>
<reference evidence="4" key="2">
    <citation type="submission" date="2015-01" db="EMBL/GenBank/DDBJ databases">
        <title>Evolutionary Origins and Diversification of the Mycorrhizal Mutualists.</title>
        <authorList>
            <consortium name="DOE Joint Genome Institute"/>
            <consortium name="Mycorrhizal Genomics Consortium"/>
            <person name="Kohler A."/>
            <person name="Kuo A."/>
            <person name="Nagy L.G."/>
            <person name="Floudas D."/>
            <person name="Copeland A."/>
            <person name="Barry K.W."/>
            <person name="Cichocki N."/>
            <person name="Veneault-Fourrey C."/>
            <person name="LaButti K."/>
            <person name="Lindquist E.A."/>
            <person name="Lipzen A."/>
            <person name="Lundell T."/>
            <person name="Morin E."/>
            <person name="Murat C."/>
            <person name="Riley R."/>
            <person name="Ohm R."/>
            <person name="Sun H."/>
            <person name="Tunlid A."/>
            <person name="Henrissat B."/>
            <person name="Grigoriev I.V."/>
            <person name="Hibbett D.S."/>
            <person name="Martin F."/>
        </authorList>
    </citation>
    <scope>NUCLEOTIDE SEQUENCE [LARGE SCALE GENOMIC DNA]</scope>
    <source>
        <strain evidence="4">MUT 4182</strain>
    </source>
</reference>
<name>A0A0C3QCZ8_9AGAM</name>
<dbReference type="STRING" id="1051891.A0A0C3QCZ8"/>
<feature type="compositionally biased region" description="Polar residues" evidence="1">
    <location>
        <begin position="182"/>
        <end position="193"/>
    </location>
</feature>
<feature type="region of interest" description="Disordered" evidence="1">
    <location>
        <begin position="212"/>
        <end position="268"/>
    </location>
</feature>
<feature type="domain" description="DUF6593" evidence="2">
    <location>
        <begin position="14"/>
        <end position="166"/>
    </location>
</feature>
<dbReference type="HOGENOM" id="CLU_987627_0_0_1"/>
<feature type="region of interest" description="Disordered" evidence="1">
    <location>
        <begin position="167"/>
        <end position="193"/>
    </location>
</feature>
<accession>A0A0C3QCZ8</accession>
<dbReference type="EMBL" id="KN823086">
    <property type="protein sequence ID" value="KIO23356.1"/>
    <property type="molecule type" value="Genomic_DNA"/>
</dbReference>
<evidence type="ECO:0000256" key="1">
    <source>
        <dbReference type="SAM" id="MobiDB-lite"/>
    </source>
</evidence>
<dbReference type="InterPro" id="IPR046528">
    <property type="entry name" value="DUF6593"/>
</dbReference>
<protein>
    <recommendedName>
        <fullName evidence="2">DUF6593 domain-containing protein</fullName>
    </recommendedName>
</protein>
<dbReference type="OrthoDB" id="3244906at2759"/>
<evidence type="ECO:0000313" key="4">
    <source>
        <dbReference type="Proteomes" id="UP000054248"/>
    </source>
</evidence>
<proteinExistence type="predicted"/>